<feature type="signal peptide" evidence="4">
    <location>
        <begin position="1"/>
        <end position="21"/>
    </location>
</feature>
<proteinExistence type="inferred from homology"/>
<organism evidence="6 7">
    <name type="scientific">Lapidilactobacillus gannanensis</name>
    <dbReference type="NCBI Taxonomy" id="2486002"/>
    <lineage>
        <taxon>Bacteria</taxon>
        <taxon>Bacillati</taxon>
        <taxon>Bacillota</taxon>
        <taxon>Bacilli</taxon>
        <taxon>Lactobacillales</taxon>
        <taxon>Lactobacillaceae</taxon>
        <taxon>Lapidilactobacillus</taxon>
    </lineage>
</organism>
<evidence type="ECO:0000256" key="3">
    <source>
        <dbReference type="ARBA" id="ARBA00022729"/>
    </source>
</evidence>
<comment type="caution">
    <text evidence="6">The sequence shown here is derived from an EMBL/GenBank/DDBJ whole genome shotgun (WGS) entry which is preliminary data.</text>
</comment>
<feature type="domain" description="Periplasmic binding protein" evidence="5">
    <location>
        <begin position="32"/>
        <end position="294"/>
    </location>
</feature>
<dbReference type="InterPro" id="IPR025997">
    <property type="entry name" value="SBP_2_dom"/>
</dbReference>
<evidence type="ECO:0000313" key="7">
    <source>
        <dbReference type="Proteomes" id="UP001597191"/>
    </source>
</evidence>
<protein>
    <submittedName>
        <fullName evidence="6">ABC transporter substrate-binding protein</fullName>
    </submittedName>
</protein>
<dbReference type="PROSITE" id="PS51257">
    <property type="entry name" value="PROKAR_LIPOPROTEIN"/>
    <property type="match status" value="1"/>
</dbReference>
<evidence type="ECO:0000259" key="5">
    <source>
        <dbReference type="Pfam" id="PF13407"/>
    </source>
</evidence>
<accession>A0ABW4BKS7</accession>
<comment type="subcellular location">
    <subcellularLocation>
        <location evidence="1">Cell envelope</location>
    </subcellularLocation>
</comment>
<sequence>MRKILLPLLLTIFLLAGCSKVPDTEVAHNPVIGFSQSGTESSWRKAHTKSIKSELKKGDYEVLYRNAFMNQEQQLQDVRTFISYKVDLIIIAPLQESGWDSVLRAAKRAHIPVIIVDRHIDTADQTLFLTHIGPSFKAEGNRAGLYATNYFADKRIDSINILELVGLSGTSPSKLRHDGFLETISCDHRMKISSTLVGNYTRNKAYDVVNDYLHSPKSKPFNLLYSHSDEMTLGALTALKENHIKPGHDVVIITIDGQENIIKKLSQGEVNCVVECNPDVGWYVVNAINRHFSGHQLAHEIYISETTFSESNINKIPTRNY</sequence>
<keyword evidence="7" id="KW-1185">Reference proteome</keyword>
<evidence type="ECO:0000256" key="1">
    <source>
        <dbReference type="ARBA" id="ARBA00004196"/>
    </source>
</evidence>
<evidence type="ECO:0000256" key="2">
    <source>
        <dbReference type="ARBA" id="ARBA00007639"/>
    </source>
</evidence>
<evidence type="ECO:0000313" key="6">
    <source>
        <dbReference type="EMBL" id="MFD1410258.1"/>
    </source>
</evidence>
<dbReference type="InterPro" id="IPR028082">
    <property type="entry name" value="Peripla_BP_I"/>
</dbReference>
<evidence type="ECO:0000256" key="4">
    <source>
        <dbReference type="SAM" id="SignalP"/>
    </source>
</evidence>
<reference evidence="7" key="1">
    <citation type="journal article" date="2019" name="Int. J. Syst. Evol. Microbiol.">
        <title>The Global Catalogue of Microorganisms (GCM) 10K type strain sequencing project: providing services to taxonomists for standard genome sequencing and annotation.</title>
        <authorList>
            <consortium name="The Broad Institute Genomics Platform"/>
            <consortium name="The Broad Institute Genome Sequencing Center for Infectious Disease"/>
            <person name="Wu L."/>
            <person name="Ma J."/>
        </authorList>
    </citation>
    <scope>NUCLEOTIDE SEQUENCE [LARGE SCALE GENOMIC DNA]</scope>
    <source>
        <strain evidence="7">CCM 8937</strain>
    </source>
</reference>
<dbReference type="PANTHER" id="PTHR46847:SF3">
    <property type="entry name" value="GALACTOFURANOSE-BINDING PROTEIN YTFQ"/>
    <property type="match status" value="1"/>
</dbReference>
<comment type="similarity">
    <text evidence="2">Belongs to the bacterial solute-binding protein 2 family.</text>
</comment>
<dbReference type="CDD" id="cd06309">
    <property type="entry name" value="PBP1_galactofuranose_YtfQ-like"/>
    <property type="match status" value="1"/>
</dbReference>
<feature type="chain" id="PRO_5045615351" evidence="4">
    <location>
        <begin position="22"/>
        <end position="321"/>
    </location>
</feature>
<dbReference type="EMBL" id="JBHTOH010000014">
    <property type="protein sequence ID" value="MFD1410258.1"/>
    <property type="molecule type" value="Genomic_DNA"/>
</dbReference>
<dbReference type="Gene3D" id="3.40.50.2300">
    <property type="match status" value="2"/>
</dbReference>
<gene>
    <name evidence="6" type="ORF">ACFQ4R_01295</name>
</gene>
<keyword evidence="3 4" id="KW-0732">Signal</keyword>
<dbReference type="RefSeq" id="WP_125646897.1">
    <property type="nucleotide sequence ID" value="NZ_JBHTOH010000014.1"/>
</dbReference>
<dbReference type="Pfam" id="PF13407">
    <property type="entry name" value="Peripla_BP_4"/>
    <property type="match status" value="1"/>
</dbReference>
<dbReference type="SUPFAM" id="SSF53822">
    <property type="entry name" value="Periplasmic binding protein-like I"/>
    <property type="match status" value="1"/>
</dbReference>
<name>A0ABW4BKS7_9LACO</name>
<dbReference type="PANTHER" id="PTHR46847">
    <property type="entry name" value="D-ALLOSE-BINDING PERIPLASMIC PROTEIN-RELATED"/>
    <property type="match status" value="1"/>
</dbReference>
<dbReference type="Proteomes" id="UP001597191">
    <property type="component" value="Unassembled WGS sequence"/>
</dbReference>